<feature type="region of interest" description="Disordered" evidence="2">
    <location>
        <begin position="30"/>
        <end position="88"/>
    </location>
</feature>
<evidence type="ECO:0000256" key="2">
    <source>
        <dbReference type="SAM" id="MobiDB-lite"/>
    </source>
</evidence>
<dbReference type="Gene3D" id="3.40.50.300">
    <property type="entry name" value="P-loop containing nucleotide triphosphate hydrolases"/>
    <property type="match status" value="1"/>
</dbReference>
<protein>
    <recommendedName>
        <fullName evidence="3">Nephrocystin 3-like N-terminal domain-containing protein</fullName>
    </recommendedName>
</protein>
<feature type="region of interest" description="Disordered" evidence="2">
    <location>
        <begin position="125"/>
        <end position="155"/>
    </location>
</feature>
<dbReference type="PANTHER" id="PTHR10039:SF17">
    <property type="entry name" value="FUNGAL STAND N-TERMINAL GOODBYE DOMAIN-CONTAINING PROTEIN-RELATED"/>
    <property type="match status" value="1"/>
</dbReference>
<feature type="compositionally biased region" description="Polar residues" evidence="2">
    <location>
        <begin position="135"/>
        <end position="152"/>
    </location>
</feature>
<dbReference type="OrthoDB" id="163438at2759"/>
<dbReference type="InParanoid" id="A0A0C3K8A5"/>
<organism evidence="4 5">
    <name type="scientific">Pisolithus tinctorius Marx 270</name>
    <dbReference type="NCBI Taxonomy" id="870435"/>
    <lineage>
        <taxon>Eukaryota</taxon>
        <taxon>Fungi</taxon>
        <taxon>Dikarya</taxon>
        <taxon>Basidiomycota</taxon>
        <taxon>Agaricomycotina</taxon>
        <taxon>Agaricomycetes</taxon>
        <taxon>Agaricomycetidae</taxon>
        <taxon>Boletales</taxon>
        <taxon>Sclerodermatineae</taxon>
        <taxon>Pisolithaceae</taxon>
        <taxon>Pisolithus</taxon>
    </lineage>
</organism>
<proteinExistence type="predicted"/>
<evidence type="ECO:0000313" key="4">
    <source>
        <dbReference type="EMBL" id="KIO05792.1"/>
    </source>
</evidence>
<sequence>MYQYDEVKQRVYSMSAPVATLNLFLFPHPQPQSSTPSSDFESNIDFSMARKQSKKHRLFGSTKPSGSASNFVSKQPQEPPQTPARDVASIAGTSGSFSRRALAGMKHIFHRSNRGSVAAEITDTDAAGGAHAQREQNQAALAQDTQRPNDNSEIGPLLATHARNADTAMGPFGDTSNVAVESANGASVTLSPVSVLVASEVDAAQQALDGMTPIPGMGQTATELVAQADTAVASIQNFSNTYLQPLKTFNSVVTTIAQVHPYAQIALGILTAAAQSLINQADLDNEVSNLLDTVRKVYEFLLADDTIRNIDSMKATLGEIAQVISDAARFIKNYSETKSFWQRLGKNIVSDTRTTTDGYIKVLNDLMQQYRDRAVRDIHTNVHHVLEDLNLARGELDLVRGDMSLVRGDMSLEGMAYAGGAGVSKTKRCLDGTRTEILTEIVSWINSTDGNVPRILWLHGQAGRGKSAIAHTIALWLKDAGGFGSCFCFARDRQAERREEKIFTTIARDLADRDPAFRRALADELAKDYSLKTTSDVMLQWEKLILEPLSKMSSATIGSVAVVIDALDESGLEESRRHILSVLESQAGDLPHNFRVFVTSRPLPDIERVLRGSPHVKAISLDDVPTEWTQRDIKLYVSKQLGQLSGIGEPEVRMIVRKADCLFEWARLACDYIKPNRAGTTVKERYDDVISLQSKEGRTLLDSTYAAILESAIPPSGKSIERYRSVMHQVVMTLEPLPMAALDEMRKHFPNPQDHYNVVLILEFMSPLLGGIVDRRFPVRALHASSYDFLTDHSRSGVYFIDTSCSYNLAAATLRILHDELRFNICGLDSSYSSNAEVIDLPKRISENIMPHFSYSCRFWSQHLQKSTLELALGQLLKALVESEKILFWLEAMSLLDGVGNAAAALISAKTWLLTNQDGWMDTLGFVEDGIRFIQNSNGAISYSAPHVYISALAFLPV</sequence>
<feature type="compositionally biased region" description="Polar residues" evidence="2">
    <location>
        <begin position="62"/>
        <end position="76"/>
    </location>
</feature>
<evidence type="ECO:0000313" key="5">
    <source>
        <dbReference type="Proteomes" id="UP000054217"/>
    </source>
</evidence>
<dbReference type="STRING" id="870435.A0A0C3K8A5"/>
<dbReference type="Pfam" id="PF24883">
    <property type="entry name" value="NPHP3_N"/>
    <property type="match status" value="1"/>
</dbReference>
<dbReference type="InterPro" id="IPR056884">
    <property type="entry name" value="NPHP3-like_N"/>
</dbReference>
<reference evidence="5" key="2">
    <citation type="submission" date="2015-01" db="EMBL/GenBank/DDBJ databases">
        <title>Evolutionary Origins and Diversification of the Mycorrhizal Mutualists.</title>
        <authorList>
            <consortium name="DOE Joint Genome Institute"/>
            <consortium name="Mycorrhizal Genomics Consortium"/>
            <person name="Kohler A."/>
            <person name="Kuo A."/>
            <person name="Nagy L.G."/>
            <person name="Floudas D."/>
            <person name="Copeland A."/>
            <person name="Barry K.W."/>
            <person name="Cichocki N."/>
            <person name="Veneault-Fourrey C."/>
            <person name="LaButti K."/>
            <person name="Lindquist E.A."/>
            <person name="Lipzen A."/>
            <person name="Lundell T."/>
            <person name="Morin E."/>
            <person name="Murat C."/>
            <person name="Riley R."/>
            <person name="Ohm R."/>
            <person name="Sun H."/>
            <person name="Tunlid A."/>
            <person name="Henrissat B."/>
            <person name="Grigoriev I.V."/>
            <person name="Hibbett D.S."/>
            <person name="Martin F."/>
        </authorList>
    </citation>
    <scope>NUCLEOTIDE SEQUENCE [LARGE SCALE GENOMIC DNA]</scope>
    <source>
        <strain evidence="5">Marx 270</strain>
    </source>
</reference>
<dbReference type="Proteomes" id="UP000054217">
    <property type="component" value="Unassembled WGS sequence"/>
</dbReference>
<name>A0A0C3K8A5_PISTI</name>
<dbReference type="SUPFAM" id="SSF52540">
    <property type="entry name" value="P-loop containing nucleoside triphosphate hydrolases"/>
    <property type="match status" value="1"/>
</dbReference>
<gene>
    <name evidence="4" type="ORF">M404DRAFT_504073</name>
</gene>
<dbReference type="AlphaFoldDB" id="A0A0C3K8A5"/>
<keyword evidence="1" id="KW-0677">Repeat</keyword>
<reference evidence="4 5" key="1">
    <citation type="submission" date="2014-04" db="EMBL/GenBank/DDBJ databases">
        <authorList>
            <consortium name="DOE Joint Genome Institute"/>
            <person name="Kuo A."/>
            <person name="Kohler A."/>
            <person name="Costa M.D."/>
            <person name="Nagy L.G."/>
            <person name="Floudas D."/>
            <person name="Copeland A."/>
            <person name="Barry K.W."/>
            <person name="Cichocki N."/>
            <person name="Veneault-Fourrey C."/>
            <person name="LaButti K."/>
            <person name="Lindquist E.A."/>
            <person name="Lipzen A."/>
            <person name="Lundell T."/>
            <person name="Morin E."/>
            <person name="Murat C."/>
            <person name="Sun H."/>
            <person name="Tunlid A."/>
            <person name="Henrissat B."/>
            <person name="Grigoriev I.V."/>
            <person name="Hibbett D.S."/>
            <person name="Martin F."/>
            <person name="Nordberg H.P."/>
            <person name="Cantor M.N."/>
            <person name="Hua S.X."/>
        </authorList>
    </citation>
    <scope>NUCLEOTIDE SEQUENCE [LARGE SCALE GENOMIC DNA]</scope>
    <source>
        <strain evidence="4 5">Marx 270</strain>
    </source>
</reference>
<evidence type="ECO:0000256" key="1">
    <source>
        <dbReference type="ARBA" id="ARBA00022737"/>
    </source>
</evidence>
<dbReference type="EMBL" id="KN831965">
    <property type="protein sequence ID" value="KIO05792.1"/>
    <property type="molecule type" value="Genomic_DNA"/>
</dbReference>
<evidence type="ECO:0000259" key="3">
    <source>
        <dbReference type="Pfam" id="PF24883"/>
    </source>
</evidence>
<dbReference type="HOGENOM" id="CLU_000288_6_0_1"/>
<keyword evidence="5" id="KW-1185">Reference proteome</keyword>
<dbReference type="InterPro" id="IPR027417">
    <property type="entry name" value="P-loop_NTPase"/>
</dbReference>
<dbReference type="PANTHER" id="PTHR10039">
    <property type="entry name" value="AMELOGENIN"/>
    <property type="match status" value="1"/>
</dbReference>
<feature type="non-terminal residue" evidence="4">
    <location>
        <position position="958"/>
    </location>
</feature>
<accession>A0A0C3K8A5</accession>
<feature type="domain" description="Nephrocystin 3-like N-terminal" evidence="3">
    <location>
        <begin position="440"/>
        <end position="601"/>
    </location>
</feature>